<organism evidence="2 3">
    <name type="scientific">Dissulfurirhabdus thermomarina</name>
    <dbReference type="NCBI Taxonomy" id="1765737"/>
    <lineage>
        <taxon>Bacteria</taxon>
        <taxon>Deltaproteobacteria</taxon>
        <taxon>Dissulfurirhabdaceae</taxon>
        <taxon>Dissulfurirhabdus</taxon>
    </lineage>
</organism>
<dbReference type="Proteomes" id="UP000469346">
    <property type="component" value="Unassembled WGS sequence"/>
</dbReference>
<gene>
    <name evidence="2" type="ORF">G3N55_10825</name>
</gene>
<dbReference type="InterPro" id="IPR050114">
    <property type="entry name" value="UPF0173_UPF0282_UlaG_hydrolase"/>
</dbReference>
<dbReference type="PANTHER" id="PTHR43546">
    <property type="entry name" value="UPF0173 METAL-DEPENDENT HYDROLASE MJ1163-RELATED"/>
    <property type="match status" value="1"/>
</dbReference>
<dbReference type="PANTHER" id="PTHR43546:SF3">
    <property type="entry name" value="UPF0173 METAL-DEPENDENT HYDROLASE MJ1163"/>
    <property type="match status" value="1"/>
</dbReference>
<dbReference type="InterPro" id="IPR001279">
    <property type="entry name" value="Metallo-B-lactamas"/>
</dbReference>
<feature type="domain" description="Metallo-beta-lactamase" evidence="1">
    <location>
        <begin position="10"/>
        <end position="170"/>
    </location>
</feature>
<comment type="caution">
    <text evidence="2">The sequence shown here is derived from an EMBL/GenBank/DDBJ whole genome shotgun (WGS) entry which is preliminary data.</text>
</comment>
<dbReference type="GO" id="GO:0016787">
    <property type="term" value="F:hydrolase activity"/>
    <property type="evidence" value="ECO:0007669"/>
    <property type="project" value="UniProtKB-KW"/>
</dbReference>
<dbReference type="AlphaFoldDB" id="A0A6N9TPX7"/>
<accession>A0A6N9TPX7</accession>
<sequence>PWLANPSAPDAPPPEPPDLVLITHAHGDHLGDCAALCRSSDTEVVAIHEVQQYLLGKGLPNVTGMNIGGTYTTKGVTLTMVPALHSSSIQEDDRIICGGAAAGFVIRLEGGTALYHAGDTALFGDMALIGELYRPEVAMIPIGSHYVMGPKEAAHACRLIRPRTAIPMHFGTFPVLTGTVAAFDAALREIAPNVRMTALAPGETLSF</sequence>
<dbReference type="NCBIfam" id="NF001911">
    <property type="entry name" value="PRK00685.1"/>
    <property type="match status" value="1"/>
</dbReference>
<dbReference type="RefSeq" id="WP_163299439.1">
    <property type="nucleotide sequence ID" value="NZ_JAAGRR010000152.1"/>
</dbReference>
<protein>
    <submittedName>
        <fullName evidence="2">Metal-dependent hydrolase</fullName>
    </submittedName>
</protein>
<dbReference type="Pfam" id="PF12706">
    <property type="entry name" value="Lactamase_B_2"/>
    <property type="match status" value="1"/>
</dbReference>
<reference evidence="2 3" key="1">
    <citation type="submission" date="2020-02" db="EMBL/GenBank/DDBJ databases">
        <title>Comparative genomics of sulfur disproportionating microorganisms.</title>
        <authorList>
            <person name="Ward L.M."/>
            <person name="Bertran E."/>
            <person name="Johnston D.T."/>
        </authorList>
    </citation>
    <scope>NUCLEOTIDE SEQUENCE [LARGE SCALE GENOMIC DNA]</scope>
    <source>
        <strain evidence="2 3">DSM 100025</strain>
    </source>
</reference>
<evidence type="ECO:0000313" key="3">
    <source>
        <dbReference type="Proteomes" id="UP000469346"/>
    </source>
</evidence>
<evidence type="ECO:0000259" key="1">
    <source>
        <dbReference type="Pfam" id="PF12706"/>
    </source>
</evidence>
<dbReference type="EMBL" id="JAAGRR010000152">
    <property type="protein sequence ID" value="NDY43331.1"/>
    <property type="molecule type" value="Genomic_DNA"/>
</dbReference>
<dbReference type="InterPro" id="IPR036866">
    <property type="entry name" value="RibonucZ/Hydroxyglut_hydro"/>
</dbReference>
<keyword evidence="3" id="KW-1185">Reference proteome</keyword>
<name>A0A6N9TPX7_DISTH</name>
<feature type="non-terminal residue" evidence="2">
    <location>
        <position position="1"/>
    </location>
</feature>
<dbReference type="SUPFAM" id="SSF56281">
    <property type="entry name" value="Metallo-hydrolase/oxidoreductase"/>
    <property type="match status" value="1"/>
</dbReference>
<evidence type="ECO:0000313" key="2">
    <source>
        <dbReference type="EMBL" id="NDY43331.1"/>
    </source>
</evidence>
<keyword evidence="2" id="KW-0378">Hydrolase</keyword>
<dbReference type="Gene3D" id="3.60.15.10">
    <property type="entry name" value="Ribonuclease Z/Hydroxyacylglutathione hydrolase-like"/>
    <property type="match status" value="1"/>
</dbReference>
<proteinExistence type="predicted"/>